<organism evidence="3 4">
    <name type="scientific">Tumebacillus avium</name>
    <dbReference type="NCBI Taxonomy" id="1903704"/>
    <lineage>
        <taxon>Bacteria</taxon>
        <taxon>Bacillati</taxon>
        <taxon>Bacillota</taxon>
        <taxon>Bacilli</taxon>
        <taxon>Bacillales</taxon>
        <taxon>Alicyclobacillaceae</taxon>
        <taxon>Tumebacillus</taxon>
    </lineage>
</organism>
<reference evidence="4" key="1">
    <citation type="submission" date="2017-05" db="EMBL/GenBank/DDBJ databases">
        <authorList>
            <person name="Sung H."/>
        </authorList>
    </citation>
    <scope>NUCLEOTIDE SEQUENCE [LARGE SCALE GENOMIC DNA]</scope>
    <source>
        <strain evidence="4">AR23208</strain>
    </source>
</reference>
<evidence type="ECO:0000256" key="1">
    <source>
        <dbReference type="PROSITE-ProRule" id="PRU00339"/>
    </source>
</evidence>
<dbReference type="SUPFAM" id="SSF47413">
    <property type="entry name" value="lambda repressor-like DNA-binding domains"/>
    <property type="match status" value="1"/>
</dbReference>
<evidence type="ECO:0000313" key="4">
    <source>
        <dbReference type="Proteomes" id="UP000195437"/>
    </source>
</evidence>
<sequence length="438" mass="49516">MTMPTDKLPTMFDSFGQRLRELRLKKGLTQIELAKGIITPSMISQVESDRARPSYKVLAALASRLEVPLEQLLEGVHLELEIASQYKMALSMVRAREFKAAVPLLDGLLRASQHRIPRSSLTLELARCHLELGNAEEAEKLLNELYQLASAQQDDQLLAVTLLHLGKVGVLALDLPMALFHSERAWDVLQREEAVDPDLQVQTLLQLAKLHEQVGKIAAAVKYYEQALLLNPGDGEKRGTMYLRLAEMYDCLKKYEQAEEYASKAALIFEEHANKQQRFEMQRRLILLQRGSDDWHTSVQQLVSLANQQERDGDVNNAGKIFSDLALLCFEHQAYEEACTFAEQAKGCLTGSDPALGNTYRVLSLGAFHREDATSGREYLDKAVKIFEKHSMVAALETFTIDICQYLNDKGAHQEAFERMERTHKYMITQLAQRGIVL</sequence>
<dbReference type="Pfam" id="PF14559">
    <property type="entry name" value="TPR_19"/>
    <property type="match status" value="1"/>
</dbReference>
<gene>
    <name evidence="3" type="ORF">CBW65_08900</name>
</gene>
<dbReference type="PROSITE" id="PS50943">
    <property type="entry name" value="HTH_CROC1"/>
    <property type="match status" value="1"/>
</dbReference>
<dbReference type="Pfam" id="PF01381">
    <property type="entry name" value="HTH_3"/>
    <property type="match status" value="1"/>
</dbReference>
<dbReference type="SMART" id="SM00530">
    <property type="entry name" value="HTH_XRE"/>
    <property type="match status" value="1"/>
</dbReference>
<evidence type="ECO:0000259" key="2">
    <source>
        <dbReference type="PROSITE" id="PS50943"/>
    </source>
</evidence>
<keyword evidence="1" id="KW-0802">TPR repeat</keyword>
<feature type="repeat" description="TPR" evidence="1">
    <location>
        <begin position="201"/>
        <end position="234"/>
    </location>
</feature>
<dbReference type="Proteomes" id="UP000195437">
    <property type="component" value="Chromosome"/>
</dbReference>
<dbReference type="Pfam" id="PF13181">
    <property type="entry name" value="TPR_8"/>
    <property type="match status" value="1"/>
</dbReference>
<accession>A0A1Y0INR1</accession>
<keyword evidence="4" id="KW-1185">Reference proteome</keyword>
<dbReference type="GO" id="GO:0003677">
    <property type="term" value="F:DNA binding"/>
    <property type="evidence" value="ECO:0007669"/>
    <property type="project" value="InterPro"/>
</dbReference>
<dbReference type="InterPro" id="IPR001387">
    <property type="entry name" value="Cro/C1-type_HTH"/>
</dbReference>
<dbReference type="PROSITE" id="PS50005">
    <property type="entry name" value="TPR"/>
    <property type="match status" value="1"/>
</dbReference>
<dbReference type="InterPro" id="IPR053163">
    <property type="entry name" value="HTH-type_regulator_Rgg"/>
</dbReference>
<dbReference type="CDD" id="cd00093">
    <property type="entry name" value="HTH_XRE"/>
    <property type="match status" value="1"/>
</dbReference>
<dbReference type="AlphaFoldDB" id="A0A1Y0INR1"/>
<dbReference type="InterPro" id="IPR010982">
    <property type="entry name" value="Lambda_DNA-bd_dom_sf"/>
</dbReference>
<dbReference type="KEGG" id="tum:CBW65_08900"/>
<feature type="domain" description="HTH cro/C1-type" evidence="2">
    <location>
        <begin position="19"/>
        <end position="72"/>
    </location>
</feature>
<protein>
    <recommendedName>
        <fullName evidence="2">HTH cro/C1-type domain-containing protein</fullName>
    </recommendedName>
</protein>
<dbReference type="InterPro" id="IPR019734">
    <property type="entry name" value="TPR_rpt"/>
</dbReference>
<dbReference type="SMART" id="SM00028">
    <property type="entry name" value="TPR"/>
    <property type="match status" value="3"/>
</dbReference>
<dbReference type="Gene3D" id="1.10.260.40">
    <property type="entry name" value="lambda repressor-like DNA-binding domains"/>
    <property type="match status" value="1"/>
</dbReference>
<name>A0A1Y0INR1_9BACL</name>
<dbReference type="SUPFAM" id="SSF48452">
    <property type="entry name" value="TPR-like"/>
    <property type="match status" value="2"/>
</dbReference>
<dbReference type="EMBL" id="CP021434">
    <property type="protein sequence ID" value="ARU61135.1"/>
    <property type="molecule type" value="Genomic_DNA"/>
</dbReference>
<evidence type="ECO:0000313" key="3">
    <source>
        <dbReference type="EMBL" id="ARU61135.1"/>
    </source>
</evidence>
<dbReference type="Gene3D" id="1.25.40.10">
    <property type="entry name" value="Tetratricopeptide repeat domain"/>
    <property type="match status" value="3"/>
</dbReference>
<dbReference type="InterPro" id="IPR011990">
    <property type="entry name" value="TPR-like_helical_dom_sf"/>
</dbReference>
<dbReference type="PANTHER" id="PTHR37038">
    <property type="entry name" value="TRANSCRIPTIONAL REGULATOR-RELATED"/>
    <property type="match status" value="1"/>
</dbReference>
<proteinExistence type="predicted"/>